<dbReference type="Gene3D" id="1.10.1370.10">
    <property type="entry name" value="Neurolysin, domain 3"/>
    <property type="match status" value="1"/>
</dbReference>
<dbReference type="CDD" id="cd06456">
    <property type="entry name" value="M3A_DCP"/>
    <property type="match status" value="1"/>
</dbReference>
<evidence type="ECO:0000256" key="1">
    <source>
        <dbReference type="ARBA" id="ARBA00006040"/>
    </source>
</evidence>
<proteinExistence type="inferred from homology"/>
<comment type="caution">
    <text evidence="9">The sequence shown here is derived from an EMBL/GenBank/DDBJ whole genome shotgun (WGS) entry which is preliminary data.</text>
</comment>
<dbReference type="OrthoDB" id="9773538at2"/>
<dbReference type="GO" id="GO:0046872">
    <property type="term" value="F:metal ion binding"/>
    <property type="evidence" value="ECO:0007669"/>
    <property type="project" value="UniProtKB-UniRule"/>
</dbReference>
<dbReference type="SUPFAM" id="SSF55486">
    <property type="entry name" value="Metalloproteases ('zincins'), catalytic domain"/>
    <property type="match status" value="1"/>
</dbReference>
<evidence type="ECO:0000256" key="3">
    <source>
        <dbReference type="ARBA" id="ARBA00022723"/>
    </source>
</evidence>
<feature type="domain" description="Peptidase M3A/M3B catalytic" evidence="8">
    <location>
        <begin position="230"/>
        <end position="679"/>
    </location>
</feature>
<reference evidence="10" key="1">
    <citation type="submission" date="2019-06" db="EMBL/GenBank/DDBJ databases">
        <title>Gordonia isolated from sludge of a wastewater treatment plant.</title>
        <authorList>
            <person name="Tamura T."/>
            <person name="Aoyama K."/>
            <person name="Kang Y."/>
            <person name="Saito S."/>
            <person name="Akiyama N."/>
            <person name="Yazawa K."/>
            <person name="Gonoi T."/>
            <person name="Mikami Y."/>
        </authorList>
    </citation>
    <scope>NUCLEOTIDE SEQUENCE [LARGE SCALE GENOMIC DNA]</scope>
    <source>
        <strain evidence="10">NBRC 107697</strain>
    </source>
</reference>
<keyword evidence="4 7" id="KW-0378">Hydrolase</keyword>
<evidence type="ECO:0000313" key="10">
    <source>
        <dbReference type="Proteomes" id="UP000444980"/>
    </source>
</evidence>
<dbReference type="FunFam" id="3.40.390.10:FF:000009">
    <property type="entry name" value="Oligopeptidase A"/>
    <property type="match status" value="1"/>
</dbReference>
<accession>A0A7I9UZB1</accession>
<keyword evidence="3 7" id="KW-0479">Metal-binding</keyword>
<dbReference type="RefSeq" id="WP_161927866.1">
    <property type="nucleotide sequence ID" value="NZ_BJOU01000002.1"/>
</dbReference>
<keyword evidence="6 7" id="KW-0482">Metalloprotease</keyword>
<keyword evidence="5 7" id="KW-0862">Zinc</keyword>
<name>A0A7I9UZB1_9ACTN</name>
<dbReference type="PANTHER" id="PTHR43660:SF1">
    <property type="entry name" value="DIPEPTIDYL CARBOXYPEPTIDASE"/>
    <property type="match status" value="1"/>
</dbReference>
<dbReference type="Gene3D" id="3.40.390.10">
    <property type="entry name" value="Collagenase (Catalytic Domain)"/>
    <property type="match status" value="1"/>
</dbReference>
<dbReference type="InterPro" id="IPR045090">
    <property type="entry name" value="Pept_M3A_M3B"/>
</dbReference>
<comment type="cofactor">
    <cofactor evidence="7">
        <name>Zn(2+)</name>
        <dbReference type="ChEBI" id="CHEBI:29105"/>
    </cofactor>
    <text evidence="7">Binds 1 zinc ion.</text>
</comment>
<evidence type="ECO:0000256" key="4">
    <source>
        <dbReference type="ARBA" id="ARBA00022801"/>
    </source>
</evidence>
<dbReference type="InterPro" id="IPR024077">
    <property type="entry name" value="Neurolysin/TOP_dom2"/>
</dbReference>
<evidence type="ECO:0000256" key="5">
    <source>
        <dbReference type="ARBA" id="ARBA00022833"/>
    </source>
</evidence>
<evidence type="ECO:0000256" key="6">
    <source>
        <dbReference type="ARBA" id="ARBA00023049"/>
    </source>
</evidence>
<dbReference type="AlphaFoldDB" id="A0A7I9UZB1"/>
<evidence type="ECO:0000313" key="9">
    <source>
        <dbReference type="EMBL" id="GED98445.1"/>
    </source>
</evidence>
<dbReference type="GO" id="GO:0006508">
    <property type="term" value="P:proteolysis"/>
    <property type="evidence" value="ECO:0007669"/>
    <property type="project" value="UniProtKB-KW"/>
</dbReference>
<dbReference type="GO" id="GO:0004180">
    <property type="term" value="F:carboxypeptidase activity"/>
    <property type="evidence" value="ECO:0007669"/>
    <property type="project" value="TreeGrafter"/>
</dbReference>
<keyword evidence="2 7" id="KW-0645">Protease</keyword>
<dbReference type="EMBL" id="BJOU01000002">
    <property type="protein sequence ID" value="GED98445.1"/>
    <property type="molecule type" value="Genomic_DNA"/>
</dbReference>
<gene>
    <name evidence="9" type="primary">dcp</name>
    <name evidence="9" type="ORF">nbrc107697_24840</name>
</gene>
<evidence type="ECO:0000256" key="7">
    <source>
        <dbReference type="RuleBase" id="RU003435"/>
    </source>
</evidence>
<dbReference type="GO" id="GO:0005829">
    <property type="term" value="C:cytosol"/>
    <property type="evidence" value="ECO:0007669"/>
    <property type="project" value="UniProtKB-ARBA"/>
</dbReference>
<dbReference type="Pfam" id="PF01432">
    <property type="entry name" value="Peptidase_M3"/>
    <property type="match status" value="1"/>
</dbReference>
<dbReference type="PANTHER" id="PTHR43660">
    <property type="entry name" value="DIPEPTIDYL CARBOXYPEPTIDASE"/>
    <property type="match status" value="1"/>
</dbReference>
<dbReference type="GO" id="GO:0004222">
    <property type="term" value="F:metalloendopeptidase activity"/>
    <property type="evidence" value="ECO:0007669"/>
    <property type="project" value="InterPro"/>
</dbReference>
<dbReference type="InterPro" id="IPR024079">
    <property type="entry name" value="MetalloPept_cat_dom_sf"/>
</dbReference>
<dbReference type="Proteomes" id="UP000444980">
    <property type="component" value="Unassembled WGS sequence"/>
</dbReference>
<dbReference type="Gene3D" id="1.10.1370.40">
    <property type="match status" value="1"/>
</dbReference>
<dbReference type="InterPro" id="IPR034005">
    <property type="entry name" value="M3A_DCP"/>
</dbReference>
<protein>
    <submittedName>
        <fullName evidence="9">Peptidyl-dipeptidase Dcp</fullName>
    </submittedName>
</protein>
<comment type="similarity">
    <text evidence="1 7">Belongs to the peptidase M3 family.</text>
</comment>
<evidence type="ECO:0000256" key="2">
    <source>
        <dbReference type="ARBA" id="ARBA00022670"/>
    </source>
</evidence>
<sequence length="681" mass="73686">MPQNAVSSESPLPYGLPDFAAISDADFAPAITEAMAAQRAEVDAILAVAADADFANTVLALENSGRALANATRVFYGVLGPDSTAERIEIAAELAPRLAEHHATIASDPALFARVAAVWQRRDELDLDTDEYRLLDQRYRDMVRAGAALDDDGREQMRTITARLADLTTEFGRLILDEANASAVHFDDEAHLDGLPAGAVAAARTKAADAGLDGFLVAMELPSSQSSVAELTDPIARRRVFEASLARGSRGNEFDTTRLIAEIVGLRAQRAELLGYRDHAAYVVEEETAPDVGAVEGLLADVAAAVGPAAAAEEAALRDLAGGDLTAWDYTYWLARYQKAQAGVDIDAFADYCELDRVLRDGVFYAAGQLYGLRFEERTDLAGYHPDVRVFEVFDDTGAGIGLYLGDYYARPTKRGGAWMTSFVEQSREQGTAPVVVNVLNIPKPDEGRPTLLSVDQLMTLFHEFGHALHGLLSDVRFASQSGTSVPRDFVEFPSQVNEHWALHPDVVGHYARHVETGEPAPAELLEQVRATSVTETAHATVEYLGAAIVDLGWHRLTTADLADLDLGGAPEVFSYVETRSLNGSGVAAAYIPPRYRSPYFNHIFAGGYSSAYYAYIWSEVLDAATREWFDAHGGLDRESGRRFAELILSKGDSVDPIAAHRDLIGGSAEVAPLLRRRGLA</sequence>
<organism evidence="9 10">
    <name type="scientific">Gordonia crocea</name>
    <dbReference type="NCBI Taxonomy" id="589162"/>
    <lineage>
        <taxon>Bacteria</taxon>
        <taxon>Bacillati</taxon>
        <taxon>Actinomycetota</taxon>
        <taxon>Actinomycetes</taxon>
        <taxon>Mycobacteriales</taxon>
        <taxon>Gordoniaceae</taxon>
        <taxon>Gordonia</taxon>
    </lineage>
</organism>
<dbReference type="InterPro" id="IPR001567">
    <property type="entry name" value="Pept_M3A_M3B_dom"/>
</dbReference>
<evidence type="ECO:0000259" key="8">
    <source>
        <dbReference type="Pfam" id="PF01432"/>
    </source>
</evidence>
<keyword evidence="10" id="KW-1185">Reference proteome</keyword>